<dbReference type="PANTHER" id="PTHR11922">
    <property type="entry name" value="GMP SYNTHASE-RELATED"/>
    <property type="match status" value="1"/>
</dbReference>
<keyword evidence="4" id="KW-0658">Purine biosynthesis</keyword>
<evidence type="ECO:0000256" key="1">
    <source>
        <dbReference type="ARBA" id="ARBA00022598"/>
    </source>
</evidence>
<name>A0A6B2LQB0_9EUKA</name>
<dbReference type="GO" id="GO:0005524">
    <property type="term" value="F:ATP binding"/>
    <property type="evidence" value="ECO:0007669"/>
    <property type="project" value="UniProtKB-KW"/>
</dbReference>
<evidence type="ECO:0000313" key="7">
    <source>
        <dbReference type="EMBL" id="NDV38898.1"/>
    </source>
</evidence>
<feature type="domain" description="Glutamine amidotransferase" evidence="6">
    <location>
        <begin position="7"/>
        <end position="135"/>
    </location>
</feature>
<keyword evidence="2" id="KW-0547">Nucleotide-binding</keyword>
<dbReference type="GO" id="GO:0003921">
    <property type="term" value="F:GMP synthase activity"/>
    <property type="evidence" value="ECO:0007669"/>
    <property type="project" value="TreeGrafter"/>
</dbReference>
<dbReference type="SUPFAM" id="SSF52317">
    <property type="entry name" value="Class I glutamine amidotransferase-like"/>
    <property type="match status" value="1"/>
</dbReference>
<accession>A0A6B2LQB0</accession>
<dbReference type="Gene3D" id="3.40.50.880">
    <property type="match status" value="1"/>
</dbReference>
<evidence type="ECO:0000256" key="3">
    <source>
        <dbReference type="ARBA" id="ARBA00022749"/>
    </source>
</evidence>
<keyword evidence="5" id="KW-0067">ATP-binding</keyword>
<evidence type="ECO:0000256" key="4">
    <source>
        <dbReference type="ARBA" id="ARBA00022755"/>
    </source>
</evidence>
<keyword evidence="3" id="KW-0332">GMP biosynthesis</keyword>
<evidence type="ECO:0000256" key="2">
    <source>
        <dbReference type="ARBA" id="ARBA00022741"/>
    </source>
</evidence>
<evidence type="ECO:0000259" key="6">
    <source>
        <dbReference type="Pfam" id="PF00117"/>
    </source>
</evidence>
<dbReference type="PANTHER" id="PTHR11922:SF2">
    <property type="entry name" value="GMP SYNTHASE [GLUTAMINE-HYDROLYZING]"/>
    <property type="match status" value="1"/>
</dbReference>
<dbReference type="InterPro" id="IPR029062">
    <property type="entry name" value="Class_I_gatase-like"/>
</dbReference>
<sequence>MSEEVAILDCGAQYAKVIDRRVRELNIKTTILPVSVSLDKLKEGQYKAIIISGGPESVYNNVIQYDKGIFDLGVPVLGICFGMQMMAFNSGGLVEKKTQREDGQFNIKVDTTALLFAGMTENQEVLLTHGDSVVQVVGLVIVVL</sequence>
<dbReference type="PRINTS" id="PR00099">
    <property type="entry name" value="CPSGATASE"/>
</dbReference>
<dbReference type="AlphaFoldDB" id="A0A6B2LQB0"/>
<protein>
    <recommendedName>
        <fullName evidence="6">Glutamine amidotransferase domain-containing protein</fullName>
    </recommendedName>
</protein>
<dbReference type="EMBL" id="GIBP01009929">
    <property type="protein sequence ID" value="NDV38898.1"/>
    <property type="molecule type" value="Transcribed_RNA"/>
</dbReference>
<organism evidence="7">
    <name type="scientific">Arcella intermedia</name>
    <dbReference type="NCBI Taxonomy" id="1963864"/>
    <lineage>
        <taxon>Eukaryota</taxon>
        <taxon>Amoebozoa</taxon>
        <taxon>Tubulinea</taxon>
        <taxon>Elardia</taxon>
        <taxon>Arcellinida</taxon>
        <taxon>Sphaerothecina</taxon>
        <taxon>Arcellidae</taxon>
        <taxon>Arcella</taxon>
    </lineage>
</organism>
<keyword evidence="1" id="KW-0436">Ligase</keyword>
<evidence type="ECO:0000256" key="5">
    <source>
        <dbReference type="ARBA" id="ARBA00022840"/>
    </source>
</evidence>
<dbReference type="InterPro" id="IPR017926">
    <property type="entry name" value="GATASE"/>
</dbReference>
<dbReference type="GO" id="GO:0005829">
    <property type="term" value="C:cytosol"/>
    <property type="evidence" value="ECO:0007669"/>
    <property type="project" value="TreeGrafter"/>
</dbReference>
<dbReference type="PROSITE" id="PS51273">
    <property type="entry name" value="GATASE_TYPE_1"/>
    <property type="match status" value="1"/>
</dbReference>
<reference evidence="7" key="1">
    <citation type="journal article" date="2020" name="J. Eukaryot. Microbiol.">
        <title>De novo Sequencing, Assembly and Annotation of the Transcriptome for the Free-Living Testate Amoeba Arcella intermedia.</title>
        <authorList>
            <person name="Ribeiro G.M."/>
            <person name="Porfirio-Sousa A.L."/>
            <person name="Maurer-Alcala X.X."/>
            <person name="Katz L.A."/>
            <person name="Lahr D.J.G."/>
        </authorList>
    </citation>
    <scope>NUCLEOTIDE SEQUENCE</scope>
</reference>
<proteinExistence type="predicted"/>
<dbReference type="Pfam" id="PF00117">
    <property type="entry name" value="GATase"/>
    <property type="match status" value="1"/>
</dbReference>